<dbReference type="EMBL" id="FNIG01000007">
    <property type="protein sequence ID" value="SDN67461.1"/>
    <property type="molecule type" value="Genomic_DNA"/>
</dbReference>
<dbReference type="Gene3D" id="3.40.50.1980">
    <property type="entry name" value="Nitrogenase molybdenum iron protein domain"/>
    <property type="match status" value="2"/>
</dbReference>
<evidence type="ECO:0000313" key="2">
    <source>
        <dbReference type="EMBL" id="SDN67461.1"/>
    </source>
</evidence>
<dbReference type="GO" id="GO:0007155">
    <property type="term" value="P:cell adhesion"/>
    <property type="evidence" value="ECO:0007669"/>
    <property type="project" value="InterPro"/>
</dbReference>
<dbReference type="SUPFAM" id="SSF53807">
    <property type="entry name" value="Helical backbone' metal receptor"/>
    <property type="match status" value="1"/>
</dbReference>
<accession>A0A1H0DBW1</accession>
<dbReference type="PANTHER" id="PTHR42953:SF8">
    <property type="entry name" value="ZINT DOMAIN-CONTAINING PROTEIN"/>
    <property type="match status" value="1"/>
</dbReference>
<proteinExistence type="predicted"/>
<dbReference type="OrthoDB" id="9810636at2"/>
<keyword evidence="3" id="KW-1185">Reference proteome</keyword>
<protein>
    <submittedName>
        <fullName evidence="2">Zinc transport system substrate-binding protein</fullName>
    </submittedName>
</protein>
<feature type="signal peptide" evidence="1">
    <location>
        <begin position="1"/>
        <end position="23"/>
    </location>
</feature>
<evidence type="ECO:0000313" key="3">
    <source>
        <dbReference type="Proteomes" id="UP000199334"/>
    </source>
</evidence>
<dbReference type="PRINTS" id="PR00691">
    <property type="entry name" value="ADHESINB"/>
</dbReference>
<gene>
    <name evidence="2" type="ORF">SAMN05216498_2800</name>
</gene>
<dbReference type="AlphaFoldDB" id="A0A1H0DBW1"/>
<reference evidence="2 3" key="1">
    <citation type="submission" date="2016-10" db="EMBL/GenBank/DDBJ databases">
        <authorList>
            <person name="de Groot N.N."/>
        </authorList>
    </citation>
    <scope>NUCLEOTIDE SEQUENCE [LARGE SCALE GENOMIC DNA]</scope>
    <source>
        <strain evidence="2 3">CGMCC 1.3442</strain>
    </source>
</reference>
<dbReference type="STRING" id="237069.SAMN05216498_2800"/>
<dbReference type="InterPro" id="IPR006127">
    <property type="entry name" value="ZnuA-like"/>
</dbReference>
<dbReference type="GO" id="GO:0046872">
    <property type="term" value="F:metal ion binding"/>
    <property type="evidence" value="ECO:0007669"/>
    <property type="project" value="InterPro"/>
</dbReference>
<feature type="chain" id="PRO_5011747557" evidence="1">
    <location>
        <begin position="24"/>
        <end position="304"/>
    </location>
</feature>
<dbReference type="Proteomes" id="UP000199334">
    <property type="component" value="Unassembled WGS sequence"/>
</dbReference>
<dbReference type="Pfam" id="PF01297">
    <property type="entry name" value="ZnuA"/>
    <property type="match status" value="1"/>
</dbReference>
<dbReference type="GO" id="GO:0030001">
    <property type="term" value="P:metal ion transport"/>
    <property type="evidence" value="ECO:0007669"/>
    <property type="project" value="InterPro"/>
</dbReference>
<keyword evidence="1" id="KW-0732">Signal</keyword>
<dbReference type="InterPro" id="IPR050492">
    <property type="entry name" value="Bact_metal-bind_prot9"/>
</dbReference>
<name>A0A1H0DBW1_9BACI</name>
<organism evidence="2 3">
    <name type="scientific">Tenuibacillus multivorans</name>
    <dbReference type="NCBI Taxonomy" id="237069"/>
    <lineage>
        <taxon>Bacteria</taxon>
        <taxon>Bacillati</taxon>
        <taxon>Bacillota</taxon>
        <taxon>Bacilli</taxon>
        <taxon>Bacillales</taxon>
        <taxon>Bacillaceae</taxon>
        <taxon>Tenuibacillus</taxon>
    </lineage>
</organism>
<dbReference type="RefSeq" id="WP_093857209.1">
    <property type="nucleotide sequence ID" value="NZ_BJVZ01000004.1"/>
</dbReference>
<dbReference type="PROSITE" id="PS51257">
    <property type="entry name" value="PROKAR_LIPOPROTEIN"/>
    <property type="match status" value="1"/>
</dbReference>
<evidence type="ECO:0000256" key="1">
    <source>
        <dbReference type="SAM" id="SignalP"/>
    </source>
</evidence>
<dbReference type="PANTHER" id="PTHR42953">
    <property type="entry name" value="HIGH-AFFINITY ZINC UPTAKE SYSTEM PROTEIN ZNUA-RELATED"/>
    <property type="match status" value="1"/>
</dbReference>
<sequence>MKNIKAIIYLFLLLTLIACNQNAEEDSNQTNKIVTSIYPIEYIVSEIAGDFVEVETVVPSGADSHSYEPSTKRMLELADSDGFFFIGEGMEVFSETMAETVQSEGVQTLRLAEHHDLFEDAAHDHEGDDEHHHGDFDPHFWLDPIRMIDAGEIVLDEMVSLYPEQEGQFQEHFNQFKEKMTDLDEQFKSNLDQVNLLVAHQSFTYWEQRYPIKQYAIRGISSSEEPSQKELQELFEDIEQLNMNDIVLENNSDDRLALTIANELNLEKYYLSNLSTRTDNQVEENMDYVDIMLENLEVLKQLNQ</sequence>
<dbReference type="InterPro" id="IPR006129">
    <property type="entry name" value="AdhesinB"/>
</dbReference>